<organism evidence="1 2">
    <name type="scientific">Vibrio cholerae</name>
    <dbReference type="NCBI Taxonomy" id="666"/>
    <lineage>
        <taxon>Bacteria</taxon>
        <taxon>Pseudomonadati</taxon>
        <taxon>Pseudomonadota</taxon>
        <taxon>Gammaproteobacteria</taxon>
        <taxon>Vibrionales</taxon>
        <taxon>Vibrionaceae</taxon>
        <taxon>Vibrio</taxon>
    </lineage>
</organism>
<dbReference type="SUPFAM" id="SSF57938">
    <property type="entry name" value="DnaJ/Hsp40 cysteine-rich domain"/>
    <property type="match status" value="1"/>
</dbReference>
<evidence type="ECO:0000313" key="1">
    <source>
        <dbReference type="EMBL" id="TXX67250.1"/>
    </source>
</evidence>
<dbReference type="Proteomes" id="UP000323819">
    <property type="component" value="Unassembled WGS sequence"/>
</dbReference>
<dbReference type="EMBL" id="VSIJ01000005">
    <property type="protein sequence ID" value="TXX67250.1"/>
    <property type="molecule type" value="Genomic_DNA"/>
</dbReference>
<gene>
    <name evidence="1" type="ORF">FXF03_01365</name>
</gene>
<sequence>MMRDLVSEFVEYKKKVSIDRVRASQVPAELRPLYDCYIGYLMNCLSDPDEQSIENLGPNERHNAMAMVKCKFGIKQQREQGNCPRCGGSGVIIAYRHIMNGKCLKCDGSGWIKP</sequence>
<comment type="caution">
    <text evidence="1">The sequence shown here is derived from an EMBL/GenBank/DDBJ whole genome shotgun (WGS) entry which is preliminary data.</text>
</comment>
<dbReference type="InterPro" id="IPR036410">
    <property type="entry name" value="HSP_DnaJ_Cys-rich_dom_sf"/>
</dbReference>
<dbReference type="AlphaFoldDB" id="A0ABD7SR80"/>
<name>A0ABD7SR80_VIBCL</name>
<evidence type="ECO:0000313" key="2">
    <source>
        <dbReference type="Proteomes" id="UP000323819"/>
    </source>
</evidence>
<accession>A0ABD7SR80</accession>
<reference evidence="1 2" key="1">
    <citation type="submission" date="2019-06" db="EMBL/GenBank/DDBJ databases">
        <title>Vibrio cholerae phylogeny based on whole-genome sequencing reveals genetic diversity and population strucutre.</title>
        <authorList>
            <person name="Zhiqiu Y."/>
            <person name="Bin L."/>
            <person name="Lingyan J."/>
        </authorList>
    </citation>
    <scope>NUCLEOTIDE SEQUENCE [LARGE SCALE GENOMIC DNA]</scope>
    <source>
        <strain evidence="1 2">N2814</strain>
    </source>
</reference>
<proteinExistence type="predicted"/>
<protein>
    <submittedName>
        <fullName evidence="1">Uncharacterized protein</fullName>
    </submittedName>
</protein>